<reference evidence="2 3" key="1">
    <citation type="journal article" date="2007" name="PLoS Genet.">
        <title>Patterns and implications of gene gain and loss in the evolution of Prochlorococcus.</title>
        <authorList>
            <person name="Kettler G.C."/>
            <person name="Martiny A.C."/>
            <person name="Huang K."/>
            <person name="Zucker J."/>
            <person name="Coleman M.L."/>
            <person name="Rodrigue S."/>
            <person name="Chen F."/>
            <person name="Lapidus A."/>
            <person name="Ferriera S."/>
            <person name="Johnson J."/>
            <person name="Steglich C."/>
            <person name="Church G.M."/>
            <person name="Richardson P."/>
            <person name="Chisholm S.W."/>
        </authorList>
    </citation>
    <scope>NUCLEOTIDE SEQUENCE [LARGE SCALE GENOMIC DNA]</scope>
    <source>
        <strain evidence="2 3">NATL2A</strain>
    </source>
</reference>
<dbReference type="KEGG" id="pmn:PMN2A_2015"/>
<accession>A7MDK9</accession>
<feature type="region of interest" description="Disordered" evidence="1">
    <location>
        <begin position="1"/>
        <end position="44"/>
    </location>
</feature>
<dbReference type="HOGENOM" id="CLU_218028_0_0_3"/>
<dbReference type="EMBL" id="CP000095">
    <property type="protein sequence ID" value="ABU23947.1"/>
    <property type="molecule type" value="Genomic_DNA"/>
</dbReference>
<dbReference type="RefSeq" id="WP_011295216.1">
    <property type="nucleotide sequence ID" value="NC_007335.2"/>
</dbReference>
<evidence type="ECO:0000313" key="3">
    <source>
        <dbReference type="Proteomes" id="UP000002535"/>
    </source>
</evidence>
<dbReference type="Proteomes" id="UP000002535">
    <property type="component" value="Chromosome"/>
</dbReference>
<sequence>MKDKFNPDNDGFDPSEEYFKKKGDKYENETEEYFPQETSKPPHY</sequence>
<evidence type="ECO:0000256" key="1">
    <source>
        <dbReference type="SAM" id="MobiDB-lite"/>
    </source>
</evidence>
<dbReference type="AlphaFoldDB" id="A7MDK9"/>
<gene>
    <name evidence="2" type="ordered locus">PMN2A_2015</name>
</gene>
<name>A7MDK9_PROMT</name>
<feature type="compositionally biased region" description="Basic and acidic residues" evidence="1">
    <location>
        <begin position="17"/>
        <end position="28"/>
    </location>
</feature>
<keyword evidence="3" id="KW-1185">Reference proteome</keyword>
<dbReference type="STRING" id="59920.PMN2A_2015"/>
<proteinExistence type="predicted"/>
<evidence type="ECO:0000313" key="2">
    <source>
        <dbReference type="EMBL" id="ABU23947.1"/>
    </source>
</evidence>
<protein>
    <submittedName>
        <fullName evidence="2">Uncharacterized protein</fullName>
    </submittedName>
</protein>
<organism evidence="2 3">
    <name type="scientific">Prochlorococcus marinus (strain NATL2A)</name>
    <dbReference type="NCBI Taxonomy" id="59920"/>
    <lineage>
        <taxon>Bacteria</taxon>
        <taxon>Bacillati</taxon>
        <taxon>Cyanobacteriota</taxon>
        <taxon>Cyanophyceae</taxon>
        <taxon>Synechococcales</taxon>
        <taxon>Prochlorococcaceae</taxon>
        <taxon>Prochlorococcus</taxon>
    </lineage>
</organism>